<name>Q3MNR3_TERSD</name>
<dbReference type="PANTHER" id="PTHR35007:SF1">
    <property type="entry name" value="PILUS ASSEMBLY PROTEIN"/>
    <property type="match status" value="1"/>
</dbReference>
<reference evidence="2" key="1">
    <citation type="journal article" date="1997" name="J. Ferment. Bioeng.">
        <title>Cloning and characterization of genes involved in the degradation of dibenzofuran by Terrabacter sp. strain DBF63.</title>
        <authorList>
            <person name="Kasuga K."/>
            <person name="Nojiri H."/>
            <person name="Yamane H."/>
            <person name="Kodama T."/>
            <person name="Omori T."/>
        </authorList>
    </citation>
    <scope>NUCLEOTIDE SEQUENCE</scope>
    <source>
        <strain evidence="2">DBF63</strain>
        <plasmid evidence="2">pDBF1</plasmid>
    </source>
</reference>
<reference evidence="2" key="6">
    <citation type="journal article" date="2005" name="Appl. Microbiol. Biotechnol.">
        <title>Characterization of [3Fe-4S] ferredoxin DbfA3, which functions in the angular dioxygenase system of Terrabacter sp. strain DBF63.</title>
        <authorList>
            <person name="Takagi T."/>
            <person name="Habe H."/>
            <person name="Yoshida T."/>
            <person name="Yamane H."/>
            <person name="Omori T."/>
            <person name="Nojiri H."/>
        </authorList>
    </citation>
    <scope>NUCLEOTIDE SEQUENCE</scope>
    <source>
        <strain evidence="2">DBF63</strain>
        <plasmid evidence="2">pDBF1</plasmid>
    </source>
</reference>
<feature type="transmembrane region" description="Helical" evidence="1">
    <location>
        <begin position="99"/>
        <end position="119"/>
    </location>
</feature>
<feature type="transmembrane region" description="Helical" evidence="1">
    <location>
        <begin position="6"/>
        <end position="25"/>
    </location>
</feature>
<keyword evidence="1" id="KW-0812">Transmembrane</keyword>
<evidence type="ECO:0000313" key="2">
    <source>
        <dbReference type="EMBL" id="BAE45050.1"/>
    </source>
</evidence>
<reference evidence="2" key="2">
    <citation type="journal article" date="2001" name="Biochem. Biophys. Res. Commun.">
        <title>Isolation and characterization of the genes encoding a novel oxygenase component of angular dioxygenase from the gram-positive dibenzofuran-degrader Terrabacter sp. strain DBF63.</title>
        <authorList>
            <person name="Kasuga K."/>
            <person name="Habe H."/>
            <person name="Chung J."/>
            <person name="Yoshida T."/>
            <person name="Nojiri H."/>
            <person name="Yamane H."/>
            <person name="Omori T."/>
        </authorList>
    </citation>
    <scope>NUCLEOTIDE SEQUENCE</scope>
    <source>
        <strain evidence="2">DBF63</strain>
        <plasmid evidence="2">pDBF1</plasmid>
    </source>
</reference>
<keyword evidence="2" id="KW-0614">Plasmid</keyword>
<geneLocation type="plasmid" evidence="2">
    <name>pDBF1</name>
</geneLocation>
<evidence type="ECO:0000256" key="1">
    <source>
        <dbReference type="SAM" id="Phobius"/>
    </source>
</evidence>
<sequence>MTWMLVVLSGMGVGIGLTLIARELMPVHTRLDVAIGNLSPANFAATARPTKTSDAPAEGIERLGAGLERLVAGRSWATAPEADLDLLGISTRRFWAQKLLVPLLGFVVLAMLGVLLSALNLGLPFAVPFGVGLLIAGVLWFAPDLVVRDQAKERREEFAFATISYLRLVAIRRLGHEGVVSAMSGAARISDEWMFTRIRETLQRAQWSNVPPWDALDELADDLQVPELHEIADITRLTSSGGSITDSLMSRAASMRDRLLSKEQVRASDATTSLSAPLAVLIMLFMASLLFPMGISLIGS</sequence>
<organism evidence="2">
    <name type="scientific">Terrabacter sp. (strain DBF63)</name>
    <dbReference type="NCBI Taxonomy" id="150395"/>
    <lineage>
        <taxon>Bacteria</taxon>
        <taxon>Bacillati</taxon>
        <taxon>Actinomycetota</taxon>
        <taxon>Actinomycetes</taxon>
        <taxon>Micrococcales</taxon>
        <taxon>Intrasporangiaceae</taxon>
        <taxon>Terrabacter</taxon>
    </lineage>
</organism>
<dbReference type="PANTHER" id="PTHR35007">
    <property type="entry name" value="INTEGRAL MEMBRANE PROTEIN-RELATED"/>
    <property type="match status" value="1"/>
</dbReference>
<protein>
    <submittedName>
        <fullName evidence="2">Putative integral membrane protein</fullName>
    </submittedName>
</protein>
<dbReference type="GO" id="GO:0005886">
    <property type="term" value="C:plasma membrane"/>
    <property type="evidence" value="ECO:0007669"/>
    <property type="project" value="UniProtKB-SubCell"/>
</dbReference>
<dbReference type="EMBL" id="AP008980">
    <property type="protein sequence ID" value="BAE45050.1"/>
    <property type="molecule type" value="Genomic_DNA"/>
</dbReference>
<feature type="transmembrane region" description="Helical" evidence="1">
    <location>
        <begin position="276"/>
        <end position="298"/>
    </location>
</feature>
<keyword evidence="1" id="KW-1133">Transmembrane helix</keyword>
<reference evidence="2" key="5">
    <citation type="journal article" date="2004" name="J. Bacteriol.">
        <title>Characterization of the upper pathway genes for fluorene metabolism in Terrabacter sp. strain DBF63.</title>
        <authorList>
            <person name="Habe H."/>
            <person name="Chung J."/>
            <person name="Kato H."/>
            <person name="Ayabe Y."/>
            <person name="Kasuga K."/>
            <person name="Yoshida T."/>
            <person name="Nojiri H."/>
            <person name="Yamane H."/>
            <person name="Omori T."/>
        </authorList>
    </citation>
    <scope>NUCLEOTIDE SEQUENCE</scope>
    <source>
        <strain evidence="2">DBF63</strain>
        <plasmid evidence="2">pDBF1</plasmid>
    </source>
</reference>
<feature type="transmembrane region" description="Helical" evidence="1">
    <location>
        <begin position="125"/>
        <end position="147"/>
    </location>
</feature>
<keyword evidence="1" id="KW-0472">Membrane</keyword>
<reference evidence="2" key="3">
    <citation type="journal article" date="2003" name="Appl. Microbiol. Biotechnol.">
        <title>Phthalate catabolic gene cluster is linked to the angular dioxygenase gene in Terrabacter sp. strain DBF63.</title>
        <authorList>
            <person name="Habe H."/>
            <person name="Miyakoshi M."/>
            <person name="Chung J."/>
            <person name="Kasuga K."/>
            <person name="Yoshida T."/>
            <person name="Nojiri H."/>
            <person name="Omori T."/>
        </authorList>
    </citation>
    <scope>NUCLEOTIDE SEQUENCE</scope>
    <source>
        <strain evidence="2">DBF63</strain>
        <plasmid evidence="2">pDBF1</plasmid>
    </source>
</reference>
<accession>Q3MNR3</accession>
<reference evidence="2" key="4">
    <citation type="journal article" date="2004" name="FEMS Microbiol. Lett.">
        <title>Genetic characterization of the dibenzofuran-degrading Actinobacteria carrying the dbfA1A2 gene homologues isolated from activated sludge.</title>
        <authorList>
            <person name="Noumura T."/>
            <person name="Habe H."/>
            <person name="Widada J."/>
            <person name="Chung J.S."/>
            <person name="Yoshida T."/>
            <person name="Nojiri H."/>
            <person name="Omori T."/>
        </authorList>
    </citation>
    <scope>NUCLEOTIDE SEQUENCE</scope>
    <source>
        <strain evidence="2">DBF63</strain>
        <plasmid evidence="2">pDBF1</plasmid>
    </source>
</reference>
<proteinExistence type="predicted"/>
<reference evidence="2" key="7">
    <citation type="journal article" date="2005" name="Microbiology (Mosc.)">
        <title>The fluorene catabolic linear plasmid in Terrabacter sp. strain DBF63 carries the beta-ketoadipate pathway genes, pcaRHGBDCFIJ, also found in proteobacteria.</title>
        <authorList>
            <person name="Habe H."/>
            <person name="Chung J.-S."/>
            <person name="Ishida A."/>
            <person name="Kasuga K."/>
            <person name="Ide K."/>
            <person name="Takemura T."/>
            <person name="Nojiri H."/>
            <person name="Yamane H."/>
            <person name="Omori T."/>
        </authorList>
    </citation>
    <scope>NUCLEOTIDE SEQUENCE</scope>
    <source>
        <strain evidence="2">DBF63</strain>
        <plasmid evidence="2">pDBF1</plasmid>
    </source>
</reference>
<dbReference type="AlphaFoldDB" id="Q3MNR3"/>